<dbReference type="PANTHER" id="PTHR48207:SF3">
    <property type="entry name" value="SUCCINATE--HYDROXYMETHYLGLUTARATE COA-TRANSFERASE"/>
    <property type="match status" value="1"/>
</dbReference>
<sequence length="387" mass="42150">MQNGALKRMFQDLKIVELASVLAGPSVGQFFAELGATVVKVENPRQGGDVTRTWKAAGEATDDRSAYFCSANWGKQSVALDLTQARDRQVVDGLLREADIVIASYKPGDAEKLGVDYATLSQRYPRLIYGQITGYGATDPRVGYDAVLQAEAGFMYMNGEPGGPSLKMPVALVDVLAAHHLKEGLLLALLNRYRTGQGALVEVSLWQAAVSSLVNQATNWLVAGKLPQKQGSAHPNIAPYGDVYKTADGEEILMAVGSDRQFRDLCQVLDIAALADDSRYRDNTARVQNRLTLNSVLQAQIGLRTAQALMMQINQWKIPAGFIHTLRQVFEVPAAQELLLREGTLAGVRNVAATLSFVDRSTIRMTAPPALGEHTDRVLERLNSNRS</sequence>
<dbReference type="Pfam" id="PF02515">
    <property type="entry name" value="CoA_transf_3"/>
    <property type="match status" value="1"/>
</dbReference>
<proteinExistence type="predicted"/>
<evidence type="ECO:0000256" key="1">
    <source>
        <dbReference type="ARBA" id="ARBA00022679"/>
    </source>
</evidence>
<dbReference type="InterPro" id="IPR050483">
    <property type="entry name" value="CoA-transferase_III_domain"/>
</dbReference>
<keyword evidence="1 2" id="KW-0808">Transferase</keyword>
<dbReference type="InterPro" id="IPR003673">
    <property type="entry name" value="CoA-Trfase_fam_III"/>
</dbReference>
<reference evidence="2 3" key="1">
    <citation type="submission" date="2021-05" db="EMBL/GenBank/DDBJ databases">
        <title>A Polyphasic approach of four new species of the genus Ohtaekwangia: Ohtaekwangia histidinii sp. nov., Ohtaekwangia cretensis sp. nov., Ohtaekwangia indiensis sp. nov., Ohtaekwangia reichenbachii sp. nov. from diverse environment.</title>
        <authorList>
            <person name="Octaviana S."/>
        </authorList>
    </citation>
    <scope>NUCLEOTIDE SEQUENCE [LARGE SCALE GENOMIC DNA]</scope>
    <source>
        <strain evidence="2 3">PWU5</strain>
    </source>
</reference>
<gene>
    <name evidence="2" type="ORF">KK062_18685</name>
</gene>
<accession>A0AAP2DZP0</accession>
<dbReference type="Gene3D" id="3.30.1540.10">
    <property type="entry name" value="formyl-coa transferase, domain 3"/>
    <property type="match status" value="1"/>
</dbReference>
<evidence type="ECO:0000313" key="3">
    <source>
        <dbReference type="Proteomes" id="UP001319080"/>
    </source>
</evidence>
<organism evidence="2 3">
    <name type="scientific">Dawidia cretensis</name>
    <dbReference type="NCBI Taxonomy" id="2782350"/>
    <lineage>
        <taxon>Bacteria</taxon>
        <taxon>Pseudomonadati</taxon>
        <taxon>Bacteroidota</taxon>
        <taxon>Cytophagia</taxon>
        <taxon>Cytophagales</taxon>
        <taxon>Chryseotaleaceae</taxon>
        <taxon>Dawidia</taxon>
    </lineage>
</organism>
<dbReference type="AlphaFoldDB" id="A0AAP2DZP0"/>
<dbReference type="InterPro" id="IPR044855">
    <property type="entry name" value="CoA-Trfase_III_dom3_sf"/>
</dbReference>
<protein>
    <submittedName>
        <fullName evidence="2">CoA transferase</fullName>
    </submittedName>
</protein>
<dbReference type="Gene3D" id="3.40.50.10540">
    <property type="entry name" value="Crotonobetainyl-coa:carnitine coa-transferase, domain 1"/>
    <property type="match status" value="1"/>
</dbReference>
<dbReference type="GO" id="GO:0008410">
    <property type="term" value="F:CoA-transferase activity"/>
    <property type="evidence" value="ECO:0007669"/>
    <property type="project" value="TreeGrafter"/>
</dbReference>
<dbReference type="Proteomes" id="UP001319080">
    <property type="component" value="Unassembled WGS sequence"/>
</dbReference>
<comment type="caution">
    <text evidence="2">The sequence shown here is derived from an EMBL/GenBank/DDBJ whole genome shotgun (WGS) entry which is preliminary data.</text>
</comment>
<name>A0AAP2DZP0_9BACT</name>
<keyword evidence="3" id="KW-1185">Reference proteome</keyword>
<dbReference type="SUPFAM" id="SSF89796">
    <property type="entry name" value="CoA-transferase family III (CaiB/BaiF)"/>
    <property type="match status" value="1"/>
</dbReference>
<dbReference type="PANTHER" id="PTHR48207">
    <property type="entry name" value="SUCCINATE--HYDROXYMETHYLGLUTARATE COA-TRANSFERASE"/>
    <property type="match status" value="1"/>
</dbReference>
<evidence type="ECO:0000313" key="2">
    <source>
        <dbReference type="EMBL" id="MBT1710281.1"/>
    </source>
</evidence>
<dbReference type="InterPro" id="IPR023606">
    <property type="entry name" value="CoA-Trfase_III_dom_1_sf"/>
</dbReference>
<dbReference type="EMBL" id="JAHESE010000021">
    <property type="protein sequence ID" value="MBT1710281.1"/>
    <property type="molecule type" value="Genomic_DNA"/>
</dbReference>